<dbReference type="PROSITE" id="PS50975">
    <property type="entry name" value="ATP_GRASP"/>
    <property type="match status" value="1"/>
</dbReference>
<dbReference type="KEGG" id="ngv:CDO52_21050"/>
<sequence>MITTLLVANRGEIARRVLRTCRALGIGTVAVYSDADAAAHAPHVHEADAAVRLPGNTPADTYLNGPALVAAAERAGADAVHPGYGFLSENAGFARDVRTAGLTWVGPPPQAIEDMGSKIRAKEIARRAGVPAAAAMAPDEVTTADLPVLIKASAGGGGRGMRIVRALDALPAEAGAACAEAAAAFGDPAVFCERYLERGRHIEVQLLADTHGTVWAVGERDCSLQRRHQKVVEESPAPGIPDELRERLHEAARRMAAAIGYTGAGTAEFLVDADGTPAFLEMNTRLQVEHPVTECVTGLDLVEWQLRIAEGEALPPEGPPSPRGHAIEARLYAEDPQHDWRPSGGTIEAFEIPGAAAEFGALTAHGIRVDSGAVAGSTIGVDYDPMLAKVIAWGAHRGDAARRLAAALARARLHGVGTNRDLLVRVLRHPAFHTGDVHTRFLTGAGADGQGPGALARPLADPATERLAALAAALADTAANRRAAHVLGGLPAAWRNLPSQPQVKRYRSGSGTEFEVAYRCTRDGRFQPADLDGVRVERAAPEEVVLEVDGVRRTFTVAAYGPDGPTCVDSPLGAVTLRPLSRFPEPGVDIAPGTLLAPMPGTVGRIAVAVGQPVSADQPLMWLEAMKMEHRITAPAAGTVTDLPVSPGQRVDAGAALAVVDADGSAADGSEEDRSGDAPAARRPDAHDSRAGGAVDLSSG</sequence>
<dbReference type="Pfam" id="PF02786">
    <property type="entry name" value="CPSase_L_D2"/>
    <property type="match status" value="1"/>
</dbReference>
<evidence type="ECO:0000313" key="13">
    <source>
        <dbReference type="Proteomes" id="UP000215005"/>
    </source>
</evidence>
<dbReference type="Pfam" id="PF00289">
    <property type="entry name" value="Biotin_carb_N"/>
    <property type="match status" value="1"/>
</dbReference>
<evidence type="ECO:0000256" key="5">
    <source>
        <dbReference type="ARBA" id="ARBA00023267"/>
    </source>
</evidence>
<evidence type="ECO:0000256" key="6">
    <source>
        <dbReference type="ARBA" id="ARBA00048501"/>
    </source>
</evidence>
<evidence type="ECO:0000256" key="7">
    <source>
        <dbReference type="PROSITE-ProRule" id="PRU00409"/>
    </source>
</evidence>
<dbReference type="InterPro" id="IPR050856">
    <property type="entry name" value="Biotin_carboxylase_complex"/>
</dbReference>
<dbReference type="Pfam" id="PF21139">
    <property type="entry name" value="BT_MCC_alpha"/>
    <property type="match status" value="1"/>
</dbReference>
<dbReference type="Pfam" id="PF02785">
    <property type="entry name" value="Biotin_carb_C"/>
    <property type="match status" value="1"/>
</dbReference>
<dbReference type="OrthoDB" id="5166719at2"/>
<organism evidence="12 13">
    <name type="scientific">Nocardiopsis gilva YIM 90087</name>
    <dbReference type="NCBI Taxonomy" id="1235441"/>
    <lineage>
        <taxon>Bacteria</taxon>
        <taxon>Bacillati</taxon>
        <taxon>Actinomycetota</taxon>
        <taxon>Actinomycetes</taxon>
        <taxon>Streptosporangiales</taxon>
        <taxon>Nocardiopsidaceae</taxon>
        <taxon>Nocardiopsis</taxon>
    </lineage>
</organism>
<dbReference type="SUPFAM" id="SSF56059">
    <property type="entry name" value="Glutathione synthetase ATP-binding domain-like"/>
    <property type="match status" value="1"/>
</dbReference>
<evidence type="ECO:0000259" key="10">
    <source>
        <dbReference type="PROSITE" id="PS50975"/>
    </source>
</evidence>
<evidence type="ECO:0000256" key="3">
    <source>
        <dbReference type="ARBA" id="ARBA00022741"/>
    </source>
</evidence>
<dbReference type="FunFam" id="2.40.50.100:FF:000003">
    <property type="entry name" value="Acetyl-CoA carboxylase biotin carboxyl carrier protein"/>
    <property type="match status" value="1"/>
</dbReference>
<dbReference type="Pfam" id="PF00364">
    <property type="entry name" value="Biotin_lipoyl"/>
    <property type="match status" value="1"/>
</dbReference>
<feature type="domain" description="Biotin carboxylation" evidence="11">
    <location>
        <begin position="1"/>
        <end position="447"/>
    </location>
</feature>
<protein>
    <submittedName>
        <fullName evidence="12">Acety-l/propionyl-CoA carboxylase subunit alpha</fullName>
    </submittedName>
</protein>
<dbReference type="InterPro" id="IPR000089">
    <property type="entry name" value="Biotin_lipoyl"/>
</dbReference>
<name>A0A223SA63_9ACTN</name>
<dbReference type="InterPro" id="IPR005481">
    <property type="entry name" value="BC-like_N"/>
</dbReference>
<evidence type="ECO:0000313" key="12">
    <source>
        <dbReference type="EMBL" id="ASU84946.1"/>
    </source>
</evidence>
<feature type="region of interest" description="Disordered" evidence="8">
    <location>
        <begin position="662"/>
        <end position="700"/>
    </location>
</feature>
<dbReference type="PANTHER" id="PTHR18866">
    <property type="entry name" value="CARBOXYLASE:PYRUVATE/ACETYL-COA/PROPIONYL-COA CARBOXYLASE"/>
    <property type="match status" value="1"/>
</dbReference>
<evidence type="ECO:0000256" key="4">
    <source>
        <dbReference type="ARBA" id="ARBA00022840"/>
    </source>
</evidence>
<dbReference type="PROSITE" id="PS50979">
    <property type="entry name" value="BC"/>
    <property type="match status" value="1"/>
</dbReference>
<dbReference type="SUPFAM" id="SSF51246">
    <property type="entry name" value="Rudiment single hybrid motif"/>
    <property type="match status" value="1"/>
</dbReference>
<dbReference type="RefSeq" id="WP_094932633.1">
    <property type="nucleotide sequence ID" value="NZ_CP022753.1"/>
</dbReference>
<keyword evidence="3 7" id="KW-0547">Nucleotide-binding</keyword>
<comment type="cofactor">
    <cofactor evidence="1">
        <name>biotin</name>
        <dbReference type="ChEBI" id="CHEBI:57586"/>
    </cofactor>
</comment>
<keyword evidence="5" id="KW-0092">Biotin</keyword>
<dbReference type="PROSITE" id="PS00188">
    <property type="entry name" value="BIOTIN"/>
    <property type="match status" value="1"/>
</dbReference>
<keyword evidence="13" id="KW-1185">Reference proteome</keyword>
<dbReference type="InterPro" id="IPR011764">
    <property type="entry name" value="Biotin_carboxylation_dom"/>
</dbReference>
<keyword evidence="4 7" id="KW-0067">ATP-binding</keyword>
<dbReference type="InterPro" id="IPR011761">
    <property type="entry name" value="ATP-grasp"/>
</dbReference>
<proteinExistence type="predicted"/>
<dbReference type="EMBL" id="CP022753">
    <property type="protein sequence ID" value="ASU84946.1"/>
    <property type="molecule type" value="Genomic_DNA"/>
</dbReference>
<dbReference type="AlphaFoldDB" id="A0A223SA63"/>
<dbReference type="SUPFAM" id="SSF52440">
    <property type="entry name" value="PreATP-grasp domain"/>
    <property type="match status" value="1"/>
</dbReference>
<dbReference type="PROSITE" id="PS50968">
    <property type="entry name" value="BIOTINYL_LIPOYL"/>
    <property type="match status" value="1"/>
</dbReference>
<dbReference type="InterPro" id="IPR048429">
    <property type="entry name" value="MCC_alpha_BT"/>
</dbReference>
<dbReference type="GO" id="GO:0046872">
    <property type="term" value="F:metal ion binding"/>
    <property type="evidence" value="ECO:0007669"/>
    <property type="project" value="InterPro"/>
</dbReference>
<dbReference type="Gene3D" id="3.30.470.20">
    <property type="entry name" value="ATP-grasp fold, B domain"/>
    <property type="match status" value="1"/>
</dbReference>
<dbReference type="PROSITE" id="PS00867">
    <property type="entry name" value="CPSASE_2"/>
    <property type="match status" value="1"/>
</dbReference>
<comment type="catalytic activity">
    <reaction evidence="6">
        <text>N(6)-biotinyl-L-lysyl-[protein] + hydrogencarbonate + ATP = N(6)-carboxybiotinyl-L-lysyl-[protein] + ADP + phosphate + H(+)</text>
        <dbReference type="Rhea" id="RHEA:13501"/>
        <dbReference type="Rhea" id="RHEA-COMP:10505"/>
        <dbReference type="Rhea" id="RHEA-COMP:10506"/>
        <dbReference type="ChEBI" id="CHEBI:15378"/>
        <dbReference type="ChEBI" id="CHEBI:17544"/>
        <dbReference type="ChEBI" id="CHEBI:30616"/>
        <dbReference type="ChEBI" id="CHEBI:43474"/>
        <dbReference type="ChEBI" id="CHEBI:83144"/>
        <dbReference type="ChEBI" id="CHEBI:83145"/>
        <dbReference type="ChEBI" id="CHEBI:456216"/>
        <dbReference type="EC" id="6.3.4.14"/>
    </reaction>
    <physiologicalReaction direction="left-to-right" evidence="6">
        <dbReference type="Rhea" id="RHEA:13502"/>
    </physiologicalReaction>
</comment>
<reference evidence="12 13" key="1">
    <citation type="submission" date="2017-08" db="EMBL/GenBank/DDBJ databases">
        <title>The complete genome sequence of Nocardiopsis gilva YIM 90087.</title>
        <authorList>
            <person name="Yin M."/>
            <person name="Tang S."/>
        </authorList>
    </citation>
    <scope>NUCLEOTIDE SEQUENCE [LARGE SCALE GENOMIC DNA]</scope>
    <source>
        <strain evidence="12 13">YIM 90087</strain>
    </source>
</reference>
<dbReference type="InterPro" id="IPR005482">
    <property type="entry name" value="Biotin_COase_C"/>
</dbReference>
<dbReference type="GO" id="GO:0005524">
    <property type="term" value="F:ATP binding"/>
    <property type="evidence" value="ECO:0007669"/>
    <property type="project" value="UniProtKB-UniRule"/>
</dbReference>
<keyword evidence="2" id="KW-0436">Ligase</keyword>
<dbReference type="Gene3D" id="2.40.50.100">
    <property type="match status" value="1"/>
</dbReference>
<dbReference type="Proteomes" id="UP000215005">
    <property type="component" value="Chromosome"/>
</dbReference>
<evidence type="ECO:0000256" key="1">
    <source>
        <dbReference type="ARBA" id="ARBA00001953"/>
    </source>
</evidence>
<feature type="compositionally biased region" description="Basic and acidic residues" evidence="8">
    <location>
        <begin position="672"/>
        <end position="690"/>
    </location>
</feature>
<evidence type="ECO:0000256" key="2">
    <source>
        <dbReference type="ARBA" id="ARBA00022598"/>
    </source>
</evidence>
<evidence type="ECO:0000259" key="11">
    <source>
        <dbReference type="PROSITE" id="PS50979"/>
    </source>
</evidence>
<feature type="domain" description="ATP-grasp" evidence="10">
    <location>
        <begin position="122"/>
        <end position="310"/>
    </location>
</feature>
<dbReference type="InterPro" id="IPR011054">
    <property type="entry name" value="Rudment_hybrid_motif"/>
</dbReference>
<evidence type="ECO:0000256" key="8">
    <source>
        <dbReference type="SAM" id="MobiDB-lite"/>
    </source>
</evidence>
<dbReference type="InterPro" id="IPR011053">
    <property type="entry name" value="Single_hybrid_motif"/>
</dbReference>
<dbReference type="FunFam" id="3.40.50.20:FF:000010">
    <property type="entry name" value="Propionyl-CoA carboxylase subunit alpha"/>
    <property type="match status" value="1"/>
</dbReference>
<dbReference type="InterPro" id="IPR001882">
    <property type="entry name" value="Biotin_BS"/>
</dbReference>
<dbReference type="InterPro" id="IPR016185">
    <property type="entry name" value="PreATP-grasp_dom_sf"/>
</dbReference>
<dbReference type="SUPFAM" id="SSF51230">
    <property type="entry name" value="Single hybrid motif"/>
    <property type="match status" value="1"/>
</dbReference>
<dbReference type="InterPro" id="IPR005479">
    <property type="entry name" value="CPAse_ATP-bd"/>
</dbReference>
<evidence type="ECO:0000259" key="9">
    <source>
        <dbReference type="PROSITE" id="PS50968"/>
    </source>
</evidence>
<accession>A0A223SA63</accession>
<dbReference type="GO" id="GO:0004075">
    <property type="term" value="F:biotin carboxylase activity"/>
    <property type="evidence" value="ECO:0007669"/>
    <property type="project" value="UniProtKB-EC"/>
</dbReference>
<gene>
    <name evidence="12" type="ORF">CDO52_21050</name>
</gene>
<dbReference type="PANTHER" id="PTHR18866:SF126">
    <property type="entry name" value="BIOTIN CARBOXYLASE"/>
    <property type="match status" value="1"/>
</dbReference>
<dbReference type="SMART" id="SM00878">
    <property type="entry name" value="Biotin_carb_C"/>
    <property type="match status" value="1"/>
</dbReference>
<dbReference type="CDD" id="cd06850">
    <property type="entry name" value="biotinyl_domain"/>
    <property type="match status" value="1"/>
</dbReference>
<feature type="domain" description="Lipoyl-binding" evidence="9">
    <location>
        <begin position="586"/>
        <end position="661"/>
    </location>
</feature>